<comment type="caution">
    <text evidence="4">The sequence shown here is derived from an EMBL/GenBank/DDBJ whole genome shotgun (WGS) entry which is preliminary data.</text>
</comment>
<reference evidence="4 5" key="1">
    <citation type="submission" date="2016-03" db="EMBL/GenBank/DDBJ databases">
        <title>Whole genome sequencing of Grifola frondosa 9006-11.</title>
        <authorList>
            <person name="Min B."/>
            <person name="Park H."/>
            <person name="Kim J.-G."/>
            <person name="Cho H."/>
            <person name="Oh Y.-L."/>
            <person name="Kong W.-S."/>
            <person name="Choi I.-G."/>
        </authorList>
    </citation>
    <scope>NUCLEOTIDE SEQUENCE [LARGE SCALE GENOMIC DNA]</scope>
    <source>
        <strain evidence="4 5">9006-11</strain>
    </source>
</reference>
<feature type="region of interest" description="Disordered" evidence="3">
    <location>
        <begin position="1"/>
        <end position="28"/>
    </location>
</feature>
<dbReference type="AlphaFoldDB" id="A0A1C7LYC9"/>
<dbReference type="PANTHER" id="PTHR44533">
    <property type="entry name" value="DEAD/H RNA HELICASE, PUTATIVE-RELATED"/>
    <property type="match status" value="1"/>
</dbReference>
<evidence type="ECO:0000313" key="4">
    <source>
        <dbReference type="EMBL" id="OBZ67834.1"/>
    </source>
</evidence>
<dbReference type="EMBL" id="LUGG01000023">
    <property type="protein sequence ID" value="OBZ67834.1"/>
    <property type="molecule type" value="Genomic_DNA"/>
</dbReference>
<evidence type="ECO:0000256" key="1">
    <source>
        <dbReference type="ARBA" id="ARBA00022801"/>
    </source>
</evidence>
<dbReference type="Proteomes" id="UP000092993">
    <property type="component" value="Unassembled WGS sequence"/>
</dbReference>
<dbReference type="PANTHER" id="PTHR44533:SF4">
    <property type="entry name" value="DEAD_H RNA HELICASE, PUTATIVE-RELATED"/>
    <property type="match status" value="1"/>
</dbReference>
<protein>
    <recommendedName>
        <fullName evidence="6">Helicase C-terminal domain-containing protein</fullName>
    </recommendedName>
</protein>
<organism evidence="4 5">
    <name type="scientific">Grifola frondosa</name>
    <name type="common">Maitake</name>
    <name type="synonym">Polyporus frondosus</name>
    <dbReference type="NCBI Taxonomy" id="5627"/>
    <lineage>
        <taxon>Eukaryota</taxon>
        <taxon>Fungi</taxon>
        <taxon>Dikarya</taxon>
        <taxon>Basidiomycota</taxon>
        <taxon>Agaricomycotina</taxon>
        <taxon>Agaricomycetes</taxon>
        <taxon>Polyporales</taxon>
        <taxon>Grifolaceae</taxon>
        <taxon>Grifola</taxon>
    </lineage>
</organism>
<evidence type="ECO:0000256" key="2">
    <source>
        <dbReference type="ARBA" id="ARBA00022806"/>
    </source>
</evidence>
<dbReference type="GO" id="GO:0016787">
    <property type="term" value="F:hydrolase activity"/>
    <property type="evidence" value="ECO:0007669"/>
    <property type="project" value="UniProtKB-KW"/>
</dbReference>
<dbReference type="InterPro" id="IPR052431">
    <property type="entry name" value="SKI2_subfamily_helicases"/>
</dbReference>
<name>A0A1C7LYC9_GRIFR</name>
<keyword evidence="2" id="KW-0547">Nucleotide-binding</keyword>
<keyword evidence="2" id="KW-0067">ATP-binding</keyword>
<dbReference type="GO" id="GO:0004386">
    <property type="term" value="F:helicase activity"/>
    <property type="evidence" value="ECO:0007669"/>
    <property type="project" value="UniProtKB-KW"/>
</dbReference>
<dbReference type="Gene3D" id="3.40.50.300">
    <property type="entry name" value="P-loop containing nucleotide triphosphate hydrolases"/>
    <property type="match status" value="1"/>
</dbReference>
<evidence type="ECO:0000313" key="5">
    <source>
        <dbReference type="Proteomes" id="UP000092993"/>
    </source>
</evidence>
<keyword evidence="1" id="KW-0378">Hydrolase</keyword>
<dbReference type="STRING" id="5627.A0A1C7LYC9"/>
<evidence type="ECO:0000256" key="3">
    <source>
        <dbReference type="SAM" id="MobiDB-lite"/>
    </source>
</evidence>
<gene>
    <name evidence="4" type="ORF">A0H81_12107</name>
</gene>
<feature type="compositionally biased region" description="Polar residues" evidence="3">
    <location>
        <begin position="1"/>
        <end position="26"/>
    </location>
</feature>
<keyword evidence="5" id="KW-1185">Reference proteome</keyword>
<sequence>MLRMQPKSSSLEASFNPQDPSPQFSFAGTPRGYSKSDLEEEIQSLARWKSAPEWALKALRRGIGIHHSGMNKHYRTLVESLYRAGYLRVVICTGTLALGINAPTRTSVFVGIRHFSRPYVPSMFWSRDVVDLTCLVKSSLWPSHGQMPKIGPI</sequence>
<dbReference type="OrthoDB" id="3201040at2759"/>
<dbReference type="GO" id="GO:0005737">
    <property type="term" value="C:cytoplasm"/>
    <property type="evidence" value="ECO:0007669"/>
    <property type="project" value="TreeGrafter"/>
</dbReference>
<accession>A0A1C7LYC9</accession>
<proteinExistence type="predicted"/>
<keyword evidence="2" id="KW-0347">Helicase</keyword>
<evidence type="ECO:0008006" key="6">
    <source>
        <dbReference type="Google" id="ProtNLM"/>
    </source>
</evidence>
<dbReference type="SUPFAM" id="SSF52540">
    <property type="entry name" value="P-loop containing nucleoside triphosphate hydrolases"/>
    <property type="match status" value="1"/>
</dbReference>
<dbReference type="InterPro" id="IPR027417">
    <property type="entry name" value="P-loop_NTPase"/>
</dbReference>